<dbReference type="PANTHER" id="PTHR28013">
    <property type="entry name" value="PROTEIN DCV1-RELATED"/>
    <property type="match status" value="1"/>
</dbReference>
<feature type="compositionally biased region" description="Polar residues" evidence="5">
    <location>
        <begin position="248"/>
        <end position="259"/>
    </location>
</feature>
<dbReference type="KEGG" id="slb:AWJ20_3560"/>
<keyword evidence="3 6" id="KW-1133">Transmembrane helix</keyword>
<dbReference type="RefSeq" id="XP_018738393.1">
    <property type="nucleotide sequence ID" value="XM_018880588.1"/>
</dbReference>
<evidence type="ECO:0000256" key="5">
    <source>
        <dbReference type="SAM" id="MobiDB-lite"/>
    </source>
</evidence>
<gene>
    <name evidence="7" type="primary">RIM9</name>
    <name evidence="7" type="ORF">AWJ20_3560</name>
</gene>
<dbReference type="PANTHER" id="PTHR28013:SF3">
    <property type="entry name" value="PROTEIN DCV1-RELATED"/>
    <property type="match status" value="1"/>
</dbReference>
<name>A0A167FZS8_9ASCO</name>
<dbReference type="InterPro" id="IPR051380">
    <property type="entry name" value="pH-response_reg_palI/RIM9"/>
</dbReference>
<dbReference type="Proteomes" id="UP000189580">
    <property type="component" value="Chromosome b"/>
</dbReference>
<feature type="compositionally biased region" description="Basic and acidic residues" evidence="5">
    <location>
        <begin position="260"/>
        <end position="273"/>
    </location>
</feature>
<keyword evidence="8" id="KW-1185">Reference proteome</keyword>
<dbReference type="OrthoDB" id="2354757at2759"/>
<keyword evidence="2 6" id="KW-0812">Transmembrane</keyword>
<feature type="transmembrane region" description="Helical" evidence="6">
    <location>
        <begin position="120"/>
        <end position="145"/>
    </location>
</feature>
<evidence type="ECO:0000313" key="8">
    <source>
        <dbReference type="Proteomes" id="UP000189580"/>
    </source>
</evidence>
<feature type="compositionally biased region" description="Low complexity" evidence="5">
    <location>
        <begin position="474"/>
        <end position="489"/>
    </location>
</feature>
<protein>
    <submittedName>
        <fullName evidence="7">Rim9p</fullName>
    </submittedName>
</protein>
<comment type="subcellular location">
    <subcellularLocation>
        <location evidence="1">Membrane</location>
        <topology evidence="1">Multi-pass membrane protein</topology>
    </subcellularLocation>
</comment>
<feature type="compositionally biased region" description="Polar residues" evidence="5">
    <location>
        <begin position="560"/>
        <end position="581"/>
    </location>
</feature>
<feature type="transmembrane region" description="Helical" evidence="6">
    <location>
        <begin position="151"/>
        <end position="173"/>
    </location>
</feature>
<dbReference type="GeneID" id="30035596"/>
<dbReference type="GO" id="GO:0005886">
    <property type="term" value="C:plasma membrane"/>
    <property type="evidence" value="ECO:0007669"/>
    <property type="project" value="InterPro"/>
</dbReference>
<evidence type="ECO:0000256" key="3">
    <source>
        <dbReference type="ARBA" id="ARBA00022989"/>
    </source>
</evidence>
<dbReference type="AlphaFoldDB" id="A0A167FZS8"/>
<proteinExistence type="predicted"/>
<feature type="region of interest" description="Disordered" evidence="5">
    <location>
        <begin position="301"/>
        <end position="330"/>
    </location>
</feature>
<evidence type="ECO:0000256" key="2">
    <source>
        <dbReference type="ARBA" id="ARBA00022692"/>
    </source>
</evidence>
<feature type="compositionally biased region" description="Polar residues" evidence="5">
    <location>
        <begin position="398"/>
        <end position="412"/>
    </location>
</feature>
<feature type="compositionally biased region" description="Polar residues" evidence="5">
    <location>
        <begin position="229"/>
        <end position="238"/>
    </location>
</feature>
<dbReference type="Pfam" id="PF06687">
    <property type="entry name" value="SUR7"/>
    <property type="match status" value="1"/>
</dbReference>
<organism evidence="7 8">
    <name type="scientific">Sugiyamaella lignohabitans</name>
    <dbReference type="NCBI Taxonomy" id="796027"/>
    <lineage>
        <taxon>Eukaryota</taxon>
        <taxon>Fungi</taxon>
        <taxon>Dikarya</taxon>
        <taxon>Ascomycota</taxon>
        <taxon>Saccharomycotina</taxon>
        <taxon>Dipodascomycetes</taxon>
        <taxon>Dipodascales</taxon>
        <taxon>Trichomonascaceae</taxon>
        <taxon>Sugiyamaella</taxon>
    </lineage>
</organism>
<dbReference type="EMBL" id="CP014503">
    <property type="protein sequence ID" value="ANB15916.1"/>
    <property type="molecule type" value="Genomic_DNA"/>
</dbReference>
<evidence type="ECO:0000256" key="1">
    <source>
        <dbReference type="ARBA" id="ARBA00004141"/>
    </source>
</evidence>
<evidence type="ECO:0000313" key="7">
    <source>
        <dbReference type="EMBL" id="ANB15916.1"/>
    </source>
</evidence>
<feature type="region of interest" description="Disordered" evidence="5">
    <location>
        <begin position="395"/>
        <end position="449"/>
    </location>
</feature>
<evidence type="ECO:0000256" key="6">
    <source>
        <dbReference type="SAM" id="Phobius"/>
    </source>
</evidence>
<feature type="region of interest" description="Disordered" evidence="5">
    <location>
        <begin position="465"/>
        <end position="643"/>
    </location>
</feature>
<keyword evidence="4 6" id="KW-0472">Membrane</keyword>
<reference evidence="7 8" key="1">
    <citation type="submission" date="2016-02" db="EMBL/GenBank/DDBJ databases">
        <title>Complete genome sequence and transcriptome regulation of the pentose utilising yeast Sugiyamaella lignohabitans.</title>
        <authorList>
            <person name="Bellasio M."/>
            <person name="Peymann A."/>
            <person name="Valli M."/>
            <person name="Sipitzky M."/>
            <person name="Graf A."/>
            <person name="Sauer M."/>
            <person name="Marx H."/>
            <person name="Mattanovich D."/>
        </authorList>
    </citation>
    <scope>NUCLEOTIDE SEQUENCE [LARGE SCALE GENOMIC DNA]</scope>
    <source>
        <strain evidence="7 8">CBS 10342</strain>
    </source>
</reference>
<dbReference type="GO" id="GO:0035838">
    <property type="term" value="C:growing cell tip"/>
    <property type="evidence" value="ECO:0007669"/>
    <property type="project" value="TreeGrafter"/>
</dbReference>
<feature type="transmembrane region" description="Helical" evidence="6">
    <location>
        <begin position="88"/>
        <end position="108"/>
    </location>
</feature>
<dbReference type="InterPro" id="IPR009571">
    <property type="entry name" value="SUR7/Rim9-like_fungi"/>
</dbReference>
<evidence type="ECO:0000256" key="4">
    <source>
        <dbReference type="ARBA" id="ARBA00023136"/>
    </source>
</evidence>
<dbReference type="GO" id="GO:0032153">
    <property type="term" value="C:cell division site"/>
    <property type="evidence" value="ECO:0007669"/>
    <property type="project" value="TreeGrafter"/>
</dbReference>
<feature type="compositionally biased region" description="Polar residues" evidence="5">
    <location>
        <begin position="301"/>
        <end position="321"/>
    </location>
</feature>
<feature type="region of interest" description="Disordered" evidence="5">
    <location>
        <begin position="229"/>
        <end position="276"/>
    </location>
</feature>
<sequence length="643" mass="71343">MAIRFKAATSLSVILFVAFALELLAVLSVPLTSKITLSTFENYRFGVFGYCNTDTNTCTKASIGYNISESDNKFRLPSSARRSLSNLLIVHVVAAGLTFILFICALLAHVHGPGSSQRYLLCMLILSLPSFLISLLAFLVDILLFVSHMDWGGWIMLAATVLTALSGIILCLMRRTLSSQKAMKRRANANANAELQDFSFSPTKFQDESFPAVSSRPYSEIKFQPTTISSEDNVPLNRTETDRAGDYSFNSVANDSSSYVHDRTPSPSREYRHGTGFPYRSGYTQAGDGLSNQLEFISPQAVSNTPSRYNRPQMDTSSSTPTRPPVAHPQVIPAGTYMPGVEDTSDSNYPPNVVPLPRIREVQQQQPQIHQRDAQAGDNGTYFQQVQPQAVYREYPQGTPNEGSLAPTQHTPVNEGGTVYNSGSIRPMNRRPSGPRMPPAATSNELIPDVPQLRPENAEYIPPRQAWKQKQEDVQQQQAQQHVQHDYYQPQVQSELEPELSRPTQSPPHTQRRRPSDNYRQFYTEDEQNEVYGGQDERTPLQPPGANEQAAYREPGSPAASDTSSHYTSISQRPINPQFYQPQRGPDRSELVLENNPDFNLGLPTTSRKKNNGGPRGPRGPAGRSNRLPAASSSNEGPYGFSR</sequence>
<accession>A0A167FZS8</accession>